<dbReference type="Pfam" id="PF13561">
    <property type="entry name" value="adh_short_C2"/>
    <property type="match status" value="1"/>
</dbReference>
<keyword evidence="2" id="KW-0560">Oxidoreductase</keyword>
<organism evidence="3 4">
    <name type="scientific">Joostella atrarenae</name>
    <dbReference type="NCBI Taxonomy" id="679257"/>
    <lineage>
        <taxon>Bacteria</taxon>
        <taxon>Pseudomonadati</taxon>
        <taxon>Bacteroidota</taxon>
        <taxon>Flavobacteriia</taxon>
        <taxon>Flavobacteriales</taxon>
        <taxon>Flavobacteriaceae</taxon>
        <taxon>Joostella</taxon>
    </lineage>
</organism>
<evidence type="ECO:0000256" key="1">
    <source>
        <dbReference type="ARBA" id="ARBA00006484"/>
    </source>
</evidence>
<dbReference type="EMBL" id="JAETXX010000002">
    <property type="protein sequence ID" value="MCF8714401.1"/>
    <property type="molecule type" value="Genomic_DNA"/>
</dbReference>
<dbReference type="InterPro" id="IPR051122">
    <property type="entry name" value="SDR_DHRS6-like"/>
</dbReference>
<protein>
    <submittedName>
        <fullName evidence="3">SDR family oxidoreductase</fullName>
    </submittedName>
</protein>
<keyword evidence="4" id="KW-1185">Reference proteome</keyword>
<dbReference type="SUPFAM" id="SSF51735">
    <property type="entry name" value="NAD(P)-binding Rossmann-fold domains"/>
    <property type="match status" value="1"/>
</dbReference>
<dbReference type="PANTHER" id="PTHR43477:SF1">
    <property type="entry name" value="DIHYDROANTICAPSIN 7-DEHYDROGENASE"/>
    <property type="match status" value="1"/>
</dbReference>
<gene>
    <name evidence="3" type="ORF">JM658_06110</name>
</gene>
<evidence type="ECO:0000313" key="4">
    <source>
        <dbReference type="Proteomes" id="UP000829517"/>
    </source>
</evidence>
<accession>A0ABS9J1T7</accession>
<name>A0ABS9J1T7_9FLAO</name>
<evidence type="ECO:0000313" key="3">
    <source>
        <dbReference type="EMBL" id="MCF8714401.1"/>
    </source>
</evidence>
<proteinExistence type="inferred from homology"/>
<dbReference type="PRINTS" id="PR00081">
    <property type="entry name" value="GDHRDH"/>
</dbReference>
<comment type="caution">
    <text evidence="3">The sequence shown here is derived from an EMBL/GenBank/DDBJ whole genome shotgun (WGS) entry which is preliminary data.</text>
</comment>
<evidence type="ECO:0000256" key="2">
    <source>
        <dbReference type="ARBA" id="ARBA00023002"/>
    </source>
</evidence>
<dbReference type="RefSeq" id="WP_236958360.1">
    <property type="nucleotide sequence ID" value="NZ_JAETXX010000002.1"/>
</dbReference>
<dbReference type="PANTHER" id="PTHR43477">
    <property type="entry name" value="DIHYDROANTICAPSIN 7-DEHYDROGENASE"/>
    <property type="match status" value="1"/>
</dbReference>
<dbReference type="InterPro" id="IPR036291">
    <property type="entry name" value="NAD(P)-bd_dom_sf"/>
</dbReference>
<dbReference type="Proteomes" id="UP000829517">
    <property type="component" value="Unassembled WGS sequence"/>
</dbReference>
<sequence>MKEYLNKKPQFWALILGGSSGLGLASAKRLAEDGYNIIIVHRDRKSDFPSIESEFDKIRSHNIHFKNFNIDATNTEKRNSTVQKIKELIKNGQIKVLVNSIAKGNLKPMISDDTTTLKNQDFHLTIDAMAICVYDWTKLIIDANLFAEDTRILSFTSEGNARAWANYAAVSAAKAALEAIHRNMALEFAPLGIKANCIQSGITETNSFKMIPGSDVLKKNAIERNPNGRLTTPKDIANVVSLLCREEAKWITGTIIKADGGESLL</sequence>
<dbReference type="Gene3D" id="3.40.50.720">
    <property type="entry name" value="NAD(P)-binding Rossmann-like Domain"/>
    <property type="match status" value="2"/>
</dbReference>
<dbReference type="InterPro" id="IPR002347">
    <property type="entry name" value="SDR_fam"/>
</dbReference>
<comment type="similarity">
    <text evidence="1">Belongs to the short-chain dehydrogenases/reductases (SDR) family.</text>
</comment>
<reference evidence="3 4" key="1">
    <citation type="submission" date="2021-01" db="EMBL/GenBank/DDBJ databases">
        <title>Genome sequencing of Joostella atrarenae M1-2 (= KCTC 23194).</title>
        <authorList>
            <person name="Zakaria M.R."/>
            <person name="Lam M.Q."/>
            <person name="Chong C.S."/>
        </authorList>
    </citation>
    <scope>NUCLEOTIDE SEQUENCE [LARGE SCALE GENOMIC DNA]</scope>
    <source>
        <strain evidence="3 4">M1-2</strain>
    </source>
</reference>